<organism evidence="2">
    <name type="scientific">Bacillus pumilus</name>
    <name type="common">Bacillus mesentericus</name>
    <dbReference type="NCBI Taxonomy" id="1408"/>
    <lineage>
        <taxon>Bacteria</taxon>
        <taxon>Bacillati</taxon>
        <taxon>Bacillota</taxon>
        <taxon>Bacilli</taxon>
        <taxon>Bacillales</taxon>
        <taxon>Bacillaceae</taxon>
        <taxon>Bacillus</taxon>
    </lineage>
</organism>
<protein>
    <submittedName>
        <fullName evidence="2">Uncharacterized protein</fullName>
    </submittedName>
</protein>
<accession>A0A0C5BHT0</accession>
<feature type="compositionally biased region" description="Polar residues" evidence="1">
    <location>
        <begin position="51"/>
        <end position="60"/>
    </location>
</feature>
<geneLocation type="plasmid" evidence="2">
    <name>pBp15.1S</name>
</geneLocation>
<evidence type="ECO:0000313" key="2">
    <source>
        <dbReference type="EMBL" id="AJM87312.1"/>
    </source>
</evidence>
<proteinExistence type="predicted"/>
<evidence type="ECO:0000256" key="1">
    <source>
        <dbReference type="SAM" id="MobiDB-lite"/>
    </source>
</evidence>
<reference evidence="2" key="1">
    <citation type="submission" date="2014-08" db="EMBL/GenBank/DDBJ databases">
        <title>Identification, full sequence and comparative analysis of pBp15.S, a plasmid from the newly described enthomopathogenic Bacillus pumilus 15.1.</title>
        <authorList>
            <person name="Garcia-Ramon D.C."/>
            <person name="del Val C."/>
            <person name="Vilchez S."/>
        </authorList>
    </citation>
    <scope>NUCLEOTIDE SEQUENCE</scope>
    <source>
        <strain evidence="2">15.1</strain>
        <plasmid evidence="2">pBp15.1S</plasmid>
    </source>
</reference>
<sequence>MIIKAKKMNDPKSITFTSIVNLFTSIINGFYHKNIHKNGALKNKKNDCGHRNQNNKIHKF</sequence>
<feature type="region of interest" description="Disordered" evidence="1">
    <location>
        <begin position="41"/>
        <end position="60"/>
    </location>
</feature>
<dbReference type="AlphaFoldDB" id="A0A0C5BHT0"/>
<dbReference type="EMBL" id="KM348008">
    <property type="protein sequence ID" value="AJM87312.1"/>
    <property type="molecule type" value="Genomic_DNA"/>
</dbReference>
<keyword evidence="2" id="KW-0614">Plasmid</keyword>
<name>A0A0C5BHT0_BACPU</name>